<evidence type="ECO:0000256" key="12">
    <source>
        <dbReference type="ARBA" id="ARBA00047973"/>
    </source>
</evidence>
<comment type="caution">
    <text evidence="14">The sequence shown here is derived from an EMBL/GenBank/DDBJ whole genome shotgun (WGS) entry which is preliminary data.</text>
</comment>
<dbReference type="Gene3D" id="3.50.30.40">
    <property type="entry name" value="Ribonuclease E inhibitor RraA/RraA-like"/>
    <property type="match status" value="1"/>
</dbReference>
<keyword evidence="13" id="KW-0460">Magnesium</keyword>
<comment type="similarity">
    <text evidence="3">Belongs to the class II aldolase/RraA-like family.</text>
</comment>
<evidence type="ECO:0000256" key="2">
    <source>
        <dbReference type="ARBA" id="ARBA00001968"/>
    </source>
</evidence>
<evidence type="ECO:0000256" key="13">
    <source>
        <dbReference type="PIRSR" id="PIRSR605493-1"/>
    </source>
</evidence>
<dbReference type="InterPro" id="IPR036704">
    <property type="entry name" value="RraA/RraA-like_sf"/>
</dbReference>
<dbReference type="RefSeq" id="WP_089198120.1">
    <property type="nucleotide sequence ID" value="NZ_NHRJ02000001.1"/>
</dbReference>
<dbReference type="Pfam" id="PF03737">
    <property type="entry name" value="RraA-like"/>
    <property type="match status" value="1"/>
</dbReference>
<dbReference type="AlphaFoldDB" id="A0A2W1P5A0"/>
<dbReference type="PANTHER" id="PTHR33254">
    <property type="entry name" value="4-HYDROXY-4-METHYL-2-OXOGLUTARATE ALDOLASE 3-RELATED"/>
    <property type="match status" value="1"/>
</dbReference>
<comment type="catalytic activity">
    <reaction evidence="12">
        <text>oxaloacetate + H(+) = pyruvate + CO2</text>
        <dbReference type="Rhea" id="RHEA:15641"/>
        <dbReference type="ChEBI" id="CHEBI:15361"/>
        <dbReference type="ChEBI" id="CHEBI:15378"/>
        <dbReference type="ChEBI" id="CHEBI:16452"/>
        <dbReference type="ChEBI" id="CHEBI:16526"/>
        <dbReference type="EC" id="4.1.1.112"/>
    </reaction>
</comment>
<comment type="cofactor">
    <cofactor evidence="2">
        <name>a divalent metal cation</name>
        <dbReference type="ChEBI" id="CHEBI:60240"/>
    </cofactor>
</comment>
<evidence type="ECO:0000313" key="14">
    <source>
        <dbReference type="EMBL" id="PZE22348.1"/>
    </source>
</evidence>
<dbReference type="GO" id="GO:0008948">
    <property type="term" value="F:oxaloacetate decarboxylase activity"/>
    <property type="evidence" value="ECO:0007669"/>
    <property type="project" value="UniProtKB-EC"/>
</dbReference>
<dbReference type="CDD" id="cd16841">
    <property type="entry name" value="RraA_family"/>
    <property type="match status" value="1"/>
</dbReference>
<comment type="cofactor">
    <cofactor evidence="13">
        <name>Mg(2+)</name>
        <dbReference type="ChEBI" id="CHEBI:18420"/>
    </cofactor>
</comment>
<evidence type="ECO:0000256" key="11">
    <source>
        <dbReference type="ARBA" id="ARBA00032305"/>
    </source>
</evidence>
<dbReference type="PANTHER" id="PTHR33254:SF4">
    <property type="entry name" value="4-HYDROXY-4-METHYL-2-OXOGLUTARATE ALDOLASE 3-RELATED"/>
    <property type="match status" value="1"/>
</dbReference>
<evidence type="ECO:0000313" key="15">
    <source>
        <dbReference type="Proteomes" id="UP000214746"/>
    </source>
</evidence>
<dbReference type="EC" id="4.1.3.17" evidence="5"/>
<dbReference type="GO" id="GO:0046872">
    <property type="term" value="F:metal ion binding"/>
    <property type="evidence" value="ECO:0007669"/>
    <property type="project" value="UniProtKB-KW"/>
</dbReference>
<feature type="binding site" evidence="13">
    <location>
        <position position="114"/>
    </location>
    <ligand>
        <name>Mg(2+)</name>
        <dbReference type="ChEBI" id="CHEBI:18420"/>
    </ligand>
</feature>
<feature type="binding site" evidence="13">
    <location>
        <position position="113"/>
    </location>
    <ligand>
        <name>substrate</name>
    </ligand>
</feature>
<feature type="binding site" evidence="13">
    <location>
        <begin position="91"/>
        <end position="94"/>
    </location>
    <ligand>
        <name>substrate</name>
    </ligand>
</feature>
<dbReference type="GO" id="GO:0047443">
    <property type="term" value="F:4-hydroxy-4-methyl-2-oxoglutarate aldolase activity"/>
    <property type="evidence" value="ECO:0007669"/>
    <property type="project" value="UniProtKB-EC"/>
</dbReference>
<organism evidence="14 15">
    <name type="scientific">Paenibacillus xerothermodurans</name>
    <dbReference type="NCBI Taxonomy" id="1977292"/>
    <lineage>
        <taxon>Bacteria</taxon>
        <taxon>Bacillati</taxon>
        <taxon>Bacillota</taxon>
        <taxon>Bacilli</taxon>
        <taxon>Bacillales</taxon>
        <taxon>Paenibacillaceae</taxon>
        <taxon>Paenibacillus</taxon>
    </lineage>
</organism>
<protein>
    <recommendedName>
        <fullName evidence="7">Putative 4-hydroxy-4-methyl-2-oxoglutarate aldolase</fullName>
        <ecNumber evidence="6">4.1.1.112</ecNumber>
        <ecNumber evidence="5">4.1.3.17</ecNumber>
    </recommendedName>
    <alternativeName>
        <fullName evidence="11">Oxaloacetate decarboxylase</fullName>
    </alternativeName>
    <alternativeName>
        <fullName evidence="9">Regulator of ribonuclease activity homolog</fullName>
    </alternativeName>
    <alternativeName>
        <fullName evidence="10">RraA-like protein</fullName>
    </alternativeName>
</protein>
<dbReference type="Proteomes" id="UP000214746">
    <property type="component" value="Unassembled WGS sequence"/>
</dbReference>
<sequence>MAMSIQEMVREFMKTSTPTVSDALDRLQIRGGCHGLAPIVQGKKIVGPAFTVKYVPIGEEKGTVGDYIDDVGLGEVIVLDNGGRTDCTVWGDILTYVAASKGIAGTIIDGVCRDVDGIRGMDYPMFSRGQYMVTGKDRVMVQSVNQTVSIANVQVRQGDLIMADDSGVLVIPHNRAEEVLAVALQIEEAEQRILADLKNGATVAEARKTHKYNELQRAQVNKGVSV</sequence>
<evidence type="ECO:0000256" key="9">
    <source>
        <dbReference type="ARBA" id="ARBA00029596"/>
    </source>
</evidence>
<comment type="subunit">
    <text evidence="4">Homotrimer.</text>
</comment>
<comment type="catalytic activity">
    <reaction evidence="1">
        <text>4-hydroxy-4-methyl-2-oxoglutarate = 2 pyruvate</text>
        <dbReference type="Rhea" id="RHEA:22748"/>
        <dbReference type="ChEBI" id="CHEBI:15361"/>
        <dbReference type="ChEBI" id="CHEBI:58276"/>
        <dbReference type="EC" id="4.1.3.17"/>
    </reaction>
</comment>
<evidence type="ECO:0000256" key="3">
    <source>
        <dbReference type="ARBA" id="ARBA00008621"/>
    </source>
</evidence>
<reference evidence="14" key="1">
    <citation type="submission" date="2018-06" db="EMBL/GenBank/DDBJ databases">
        <title>Paenibacillus xerothermodurans sp. nov. an extremely dry heat resistant spore forming bacterium isolated from the soil of Cape Canaveral, Florida.</title>
        <authorList>
            <person name="Seuylemezian A."/>
            <person name="Kaur N."/>
            <person name="Patil P."/>
            <person name="Patil P."/>
            <person name="Mayilraj S."/>
            <person name="Vaishampayan P."/>
        </authorList>
    </citation>
    <scope>NUCLEOTIDE SEQUENCE [LARGE SCALE GENOMIC DNA]</scope>
    <source>
        <strain evidence="14">ATCC 27380</strain>
    </source>
</reference>
<evidence type="ECO:0000256" key="5">
    <source>
        <dbReference type="ARBA" id="ARBA00012213"/>
    </source>
</evidence>
<dbReference type="OrthoDB" id="9784786at2"/>
<gene>
    <name evidence="14" type="ORF">CBW46_000730</name>
</gene>
<dbReference type="EMBL" id="NHRJ02000001">
    <property type="protein sequence ID" value="PZE22348.1"/>
    <property type="molecule type" value="Genomic_DNA"/>
</dbReference>
<evidence type="ECO:0000256" key="1">
    <source>
        <dbReference type="ARBA" id="ARBA00001342"/>
    </source>
</evidence>
<name>A0A2W1P5A0_PAEXE</name>
<evidence type="ECO:0000256" key="7">
    <source>
        <dbReference type="ARBA" id="ARBA00016549"/>
    </source>
</evidence>
<dbReference type="EC" id="4.1.1.112" evidence="6"/>
<evidence type="ECO:0000256" key="6">
    <source>
        <dbReference type="ARBA" id="ARBA00012947"/>
    </source>
</evidence>
<comment type="function">
    <text evidence="8">Catalyzes the aldol cleavage of 4-hydroxy-4-methyl-2-oxoglutarate (HMG) into 2 molecules of pyruvate. Also contains a secondary oxaloacetate (OAA) decarboxylase activity due to the common pyruvate enolate transition state formed following C-C bond cleavage in the retro-aldol and decarboxylation reactions.</text>
</comment>
<proteinExistence type="inferred from homology"/>
<evidence type="ECO:0000256" key="8">
    <source>
        <dbReference type="ARBA" id="ARBA00025046"/>
    </source>
</evidence>
<keyword evidence="15" id="KW-1185">Reference proteome</keyword>
<keyword evidence="13" id="KW-0479">Metal-binding</keyword>
<evidence type="ECO:0000256" key="10">
    <source>
        <dbReference type="ARBA" id="ARBA00030169"/>
    </source>
</evidence>
<evidence type="ECO:0000256" key="4">
    <source>
        <dbReference type="ARBA" id="ARBA00011233"/>
    </source>
</evidence>
<accession>A0A2W1P5A0</accession>
<dbReference type="SUPFAM" id="SSF89562">
    <property type="entry name" value="RraA-like"/>
    <property type="match status" value="1"/>
</dbReference>
<dbReference type="InterPro" id="IPR005493">
    <property type="entry name" value="RraA/RraA-like"/>
</dbReference>